<feature type="compositionally biased region" description="Basic and acidic residues" evidence="1">
    <location>
        <begin position="529"/>
        <end position="541"/>
    </location>
</feature>
<protein>
    <submittedName>
        <fullName evidence="2">Uncharacterized protein</fullName>
    </submittedName>
</protein>
<name>A0A2M9C5D8_9MICO</name>
<feature type="region of interest" description="Disordered" evidence="1">
    <location>
        <begin position="807"/>
        <end position="832"/>
    </location>
</feature>
<dbReference type="RefSeq" id="WP_100343566.1">
    <property type="nucleotide sequence ID" value="NZ_PGFB01000001.1"/>
</dbReference>
<evidence type="ECO:0000313" key="2">
    <source>
        <dbReference type="EMBL" id="PJJ65709.1"/>
    </source>
</evidence>
<sequence>MIDGGGGGGVVTSTDGRINPALIPGPDLDPEKLGTAASALTTTASGVRTSGAAVVTQWGGLAGVYSAPESGQLLTVMADVGTDSTTFGDKLDAASRALSTYADAIEPIKKKLEDLRIEAQEFVDSIANGVLVQPWDPDHPLYYATYGNPDGGAMGAAINPPDPERISWLDHGPSVDRNRELIHAVADQYALLDQAQVACANTINGLLENSCAAPLEAVEAWQLKQDGVELPWGTAVEKNRDCGESFVHGVGEAFVGMGEGLGSLVGRNALTGEWGDGDFALQAWRGLGMTLVGVATVGPLTLGIRFAPPGVVPQGLQDFVTESQDYAAGAVKGIVAFDTWSENPAEAAGTALVNIGTFFIPGGAVVGGIKAGSIGARLASVVTHVADFAVPGGSFIIKGGANVAAHVGGLFNLAGDAASGGVSAIRGALANALHNAADHIPTVHVELPSGITPDGISVGASAPQIHIGDPGSGGGWLHSIADRVDGDSGASTSGVGHGGGPDADAGPSTPSHAPAPDGSPTGSGSSADGSDRPSAVDDAPVHGDSPAYGDTASGSGDASPDGSTASGVDPADQLPMTIDKNGHGIDELDLPSNVNPDDVAWFDSEKGTWVTFEQKAVIDDFLDHSTQVEPAISDAMQSIKADVPGAQMLGWDYRLKTADSLYGKFYSEMLDNPGLSPESLVDRMRDTVRYTFGFDAGDYVSGTRSAVQHLLDEGFQPVADKFKNTWENPGYVGINSSWIDKSGRIFEVQFHTGQSFEAKTITHAYYEELRSPGITPERYAELNRLQNEISSQVVRPDGASDIRLADFISGDGARSSRPGATEAGMPAREETR</sequence>
<reference evidence="2 3" key="1">
    <citation type="submission" date="2017-11" db="EMBL/GenBank/DDBJ databases">
        <title>Genomic Encyclopedia of Archaeal and Bacterial Type Strains, Phase II (KMG-II): From Individual Species to Whole Genera.</title>
        <authorList>
            <person name="Goeker M."/>
        </authorList>
    </citation>
    <scope>NUCLEOTIDE SEQUENCE [LARGE SCALE GENOMIC DNA]</scope>
    <source>
        <strain evidence="2 3">DSM 25625</strain>
    </source>
</reference>
<evidence type="ECO:0000256" key="1">
    <source>
        <dbReference type="SAM" id="MobiDB-lite"/>
    </source>
</evidence>
<proteinExistence type="predicted"/>
<gene>
    <name evidence="2" type="ORF">CLV54_0746</name>
</gene>
<feature type="region of interest" description="Disordered" evidence="1">
    <location>
        <begin position="1"/>
        <end position="30"/>
    </location>
</feature>
<organism evidence="2 3">
    <name type="scientific">Compostimonas suwonensis</name>
    <dbReference type="NCBI Taxonomy" id="1048394"/>
    <lineage>
        <taxon>Bacteria</taxon>
        <taxon>Bacillati</taxon>
        <taxon>Actinomycetota</taxon>
        <taxon>Actinomycetes</taxon>
        <taxon>Micrococcales</taxon>
        <taxon>Microbacteriaceae</taxon>
        <taxon>Compostimonas</taxon>
    </lineage>
</organism>
<feature type="compositionally biased region" description="Low complexity" evidence="1">
    <location>
        <begin position="549"/>
        <end position="567"/>
    </location>
</feature>
<feature type="region of interest" description="Disordered" evidence="1">
    <location>
        <begin position="461"/>
        <end position="591"/>
    </location>
</feature>
<accession>A0A2M9C5D8</accession>
<dbReference type="AlphaFoldDB" id="A0A2M9C5D8"/>
<comment type="caution">
    <text evidence="2">The sequence shown here is derived from an EMBL/GenBank/DDBJ whole genome shotgun (WGS) entry which is preliminary data.</text>
</comment>
<dbReference type="EMBL" id="PGFB01000001">
    <property type="protein sequence ID" value="PJJ65709.1"/>
    <property type="molecule type" value="Genomic_DNA"/>
</dbReference>
<dbReference type="Proteomes" id="UP000230161">
    <property type="component" value="Unassembled WGS sequence"/>
</dbReference>
<evidence type="ECO:0000313" key="3">
    <source>
        <dbReference type="Proteomes" id="UP000230161"/>
    </source>
</evidence>
<dbReference type="OrthoDB" id="3259283at2"/>
<keyword evidence="3" id="KW-1185">Reference proteome</keyword>
<feature type="compositionally biased region" description="Gly residues" evidence="1">
    <location>
        <begin position="1"/>
        <end position="10"/>
    </location>
</feature>